<feature type="region of interest" description="Disordered" evidence="1">
    <location>
        <begin position="326"/>
        <end position="357"/>
    </location>
</feature>
<feature type="compositionally biased region" description="Low complexity" evidence="1">
    <location>
        <begin position="95"/>
        <end position="131"/>
    </location>
</feature>
<evidence type="ECO:0000313" key="3">
    <source>
        <dbReference type="EMBL" id="JAC38367.1"/>
    </source>
</evidence>
<feature type="compositionally biased region" description="Acidic residues" evidence="1">
    <location>
        <begin position="405"/>
        <end position="423"/>
    </location>
</feature>
<feature type="signal peptide" evidence="2">
    <location>
        <begin position="1"/>
        <end position="18"/>
    </location>
</feature>
<protein>
    <submittedName>
        <fullName evidence="3">Uncharacterized protein</fullName>
    </submittedName>
</protein>
<feature type="compositionally biased region" description="Polar residues" evidence="1">
    <location>
        <begin position="132"/>
        <end position="148"/>
    </location>
</feature>
<feature type="region of interest" description="Disordered" evidence="1">
    <location>
        <begin position="67"/>
        <end position="196"/>
    </location>
</feature>
<evidence type="ECO:0000256" key="1">
    <source>
        <dbReference type="SAM" id="MobiDB-lite"/>
    </source>
</evidence>
<feature type="compositionally biased region" description="Low complexity" evidence="1">
    <location>
        <begin position="175"/>
        <end position="196"/>
    </location>
</feature>
<reference evidence="3" key="1">
    <citation type="journal article" date="2014" name="BMC Genomics">
        <title>Characterizing the developmental transcriptome of the oriental fruit fly, Bactrocera dorsalis (Diptera: Tephritidae) through comparative genomic analysis with Drosophila melanogaster utilizing modENCODE datasets.</title>
        <authorList>
            <person name="Geib S.M."/>
            <person name="Calla B."/>
            <person name="Hall B."/>
            <person name="Hou S."/>
            <person name="Manoukis N.C."/>
        </authorList>
    </citation>
    <scope>NUCLEOTIDE SEQUENCE</scope>
    <source>
        <strain evidence="3">Punador</strain>
    </source>
</reference>
<dbReference type="OrthoDB" id="8193942at2759"/>
<sequence>MVVWWTVCSIVAWRSTRPVWLRLPSIMRRLINTLANYRKLLDQQQQQQQLHQQQLQQQKMLDRKDELKLQEKQKQQQQQPKQPSLPPPKPLTRKQLQAQAQQQARSTFTSRHTSRASTSRLPSSRVSPLRTTSRGVLSTRAKNLSSSRADMHAEKSKLLKKRRNPLNSPPPAPSATPTNSARTPRSTRVSTVSSASAACNAQKVRASAQQALRPSHTTPNMGFYRADDIGAGGDTHTPGARLLHAQSQMQQMCSMLKSEFVDMMIPLASDGDGNAGKATTTKASEPRLDKCNEKAQPHQADTLANHDLIEALTNCLFKYNEAMKDNGKNIASPNVVTPKADRRETRTVNPASPITLYTGESPYEKLKLKKAQQRLKKEYQKEQRRAERKQAQKEMRKDANKEELNDWEQENSEGEGNTDDNDYELPATNQQEDEKSCKNVELPTSPCTLWNSNFKDIPRKKDLHIEELIAERDQFVRLCSKNRFYANPNFNQPWRVFSKLAARLSNDIIGVIEEDFSIGVSKFVQDFLDNETKI</sequence>
<feature type="region of interest" description="Disordered" evidence="1">
    <location>
        <begin position="370"/>
        <end position="440"/>
    </location>
</feature>
<organism evidence="3">
    <name type="scientific">Bactrocera dorsalis</name>
    <name type="common">Oriental fruit fly</name>
    <name type="synonym">Dacus dorsalis</name>
    <dbReference type="NCBI Taxonomy" id="27457"/>
    <lineage>
        <taxon>Eukaryota</taxon>
        <taxon>Metazoa</taxon>
        <taxon>Ecdysozoa</taxon>
        <taxon>Arthropoda</taxon>
        <taxon>Hexapoda</taxon>
        <taxon>Insecta</taxon>
        <taxon>Pterygota</taxon>
        <taxon>Neoptera</taxon>
        <taxon>Endopterygota</taxon>
        <taxon>Diptera</taxon>
        <taxon>Brachycera</taxon>
        <taxon>Muscomorpha</taxon>
        <taxon>Tephritoidea</taxon>
        <taxon>Tephritidae</taxon>
        <taxon>Bactrocera</taxon>
        <taxon>Bactrocera</taxon>
    </lineage>
</organism>
<proteinExistence type="predicted"/>
<evidence type="ECO:0000256" key="2">
    <source>
        <dbReference type="SAM" id="SignalP"/>
    </source>
</evidence>
<feature type="chain" id="PRO_5001556710" evidence="2">
    <location>
        <begin position="19"/>
        <end position="534"/>
    </location>
</feature>
<dbReference type="AlphaFoldDB" id="A0A034V8C5"/>
<name>A0A034V8C5_BACDO</name>
<keyword evidence="2" id="KW-0732">Signal</keyword>
<accession>A0A034V8C5</accession>
<feature type="compositionally biased region" description="Basic and acidic residues" evidence="1">
    <location>
        <begin position="375"/>
        <end position="404"/>
    </location>
</feature>
<dbReference type="EMBL" id="GAKP01020585">
    <property type="protein sequence ID" value="JAC38367.1"/>
    <property type="molecule type" value="Transcribed_RNA"/>
</dbReference>